<proteinExistence type="predicted"/>
<protein>
    <submittedName>
        <fullName evidence="2">DUF1971 domain-containing protein</fullName>
    </submittedName>
</protein>
<comment type="caution">
    <text evidence="2">The sequence shown here is derived from an EMBL/GenBank/DDBJ whole genome shotgun (WGS) entry which is preliminary data.</text>
</comment>
<dbReference type="InterPro" id="IPR015392">
    <property type="entry name" value="TehB/YeaR-like_dom"/>
</dbReference>
<sequence>MAGIPAILPAGLEPYARSPDFTPENLPVKLQAAHATKAGAWGLLHVLSGRVRYCLEPPDAVEVIASAGEMVVIEPQVAHHVSFVEPGCFFIEFYRAS</sequence>
<dbReference type="Proteomes" id="UP001595704">
    <property type="component" value="Unassembled WGS sequence"/>
</dbReference>
<dbReference type="RefSeq" id="WP_191320553.1">
    <property type="nucleotide sequence ID" value="NZ_BNCG01000019.1"/>
</dbReference>
<dbReference type="Gene3D" id="2.60.120.10">
    <property type="entry name" value="Jelly Rolls"/>
    <property type="match status" value="1"/>
</dbReference>
<gene>
    <name evidence="2" type="ORF">ACFONL_09545</name>
</gene>
<accession>A0ABV7UH13</accession>
<dbReference type="Pfam" id="PF09313">
    <property type="entry name" value="TehB-like"/>
    <property type="match status" value="1"/>
</dbReference>
<reference evidence="3" key="1">
    <citation type="journal article" date="2019" name="Int. J. Syst. Evol. Microbiol.">
        <title>The Global Catalogue of Microorganisms (GCM) 10K type strain sequencing project: providing services to taxonomists for standard genome sequencing and annotation.</title>
        <authorList>
            <consortium name="The Broad Institute Genomics Platform"/>
            <consortium name="The Broad Institute Genome Sequencing Center for Infectious Disease"/>
            <person name="Wu L."/>
            <person name="Ma J."/>
        </authorList>
    </citation>
    <scope>NUCLEOTIDE SEQUENCE [LARGE SCALE GENOMIC DNA]</scope>
    <source>
        <strain evidence="3">KCTC 42282</strain>
    </source>
</reference>
<evidence type="ECO:0000313" key="2">
    <source>
        <dbReference type="EMBL" id="MFC3637618.1"/>
    </source>
</evidence>
<dbReference type="InterPro" id="IPR014710">
    <property type="entry name" value="RmlC-like_jellyroll"/>
</dbReference>
<organism evidence="2 3">
    <name type="scientific">Camelimonas fluminis</name>
    <dbReference type="NCBI Taxonomy" id="1576911"/>
    <lineage>
        <taxon>Bacteria</taxon>
        <taxon>Pseudomonadati</taxon>
        <taxon>Pseudomonadota</taxon>
        <taxon>Alphaproteobacteria</taxon>
        <taxon>Hyphomicrobiales</taxon>
        <taxon>Chelatococcaceae</taxon>
        <taxon>Camelimonas</taxon>
    </lineage>
</organism>
<dbReference type="SUPFAM" id="SSF51197">
    <property type="entry name" value="Clavaminate synthase-like"/>
    <property type="match status" value="1"/>
</dbReference>
<dbReference type="EMBL" id="JBHRYC010000040">
    <property type="protein sequence ID" value="MFC3637618.1"/>
    <property type="molecule type" value="Genomic_DNA"/>
</dbReference>
<evidence type="ECO:0000313" key="3">
    <source>
        <dbReference type="Proteomes" id="UP001595704"/>
    </source>
</evidence>
<evidence type="ECO:0000259" key="1">
    <source>
        <dbReference type="Pfam" id="PF09313"/>
    </source>
</evidence>
<feature type="domain" description="TehB/YeaR-like" evidence="1">
    <location>
        <begin position="17"/>
        <end position="86"/>
    </location>
</feature>
<name>A0ABV7UH13_9HYPH</name>
<keyword evidence="3" id="KW-1185">Reference proteome</keyword>